<evidence type="ECO:0000259" key="1">
    <source>
        <dbReference type="Pfam" id="PF02627"/>
    </source>
</evidence>
<reference evidence="2 3" key="1">
    <citation type="submission" date="2019-02" db="EMBL/GenBank/DDBJ databases">
        <title>Kribbella capetownensis sp. nov. and Kribbella speibonae sp. nov., isolated from soil.</title>
        <authorList>
            <person name="Curtis S.M."/>
            <person name="Norton I."/>
            <person name="Everest G.J."/>
            <person name="Meyers P.R."/>
        </authorList>
    </citation>
    <scope>NUCLEOTIDE SEQUENCE [LARGE SCALE GENOMIC DNA]</scope>
    <source>
        <strain evidence="2 3">KCTC 29219</strain>
    </source>
</reference>
<organism evidence="2 3">
    <name type="scientific">Kribbella soli</name>
    <dbReference type="NCBI Taxonomy" id="1124743"/>
    <lineage>
        <taxon>Bacteria</taxon>
        <taxon>Bacillati</taxon>
        <taxon>Actinomycetota</taxon>
        <taxon>Actinomycetes</taxon>
        <taxon>Propionibacteriales</taxon>
        <taxon>Kribbellaceae</taxon>
        <taxon>Kribbella</taxon>
    </lineage>
</organism>
<dbReference type="Proteomes" id="UP000292346">
    <property type="component" value="Unassembled WGS sequence"/>
</dbReference>
<dbReference type="PANTHER" id="PTHR34846">
    <property type="entry name" value="4-CARBOXYMUCONOLACTONE DECARBOXYLASE FAMILY PROTEIN (AFU_ORTHOLOGUE AFUA_6G11590)"/>
    <property type="match status" value="1"/>
</dbReference>
<accession>A0A4R0HJ17</accession>
<protein>
    <submittedName>
        <fullName evidence="2">Carboxymuconolactone decarboxylase family protein</fullName>
    </submittedName>
</protein>
<dbReference type="InterPro" id="IPR003779">
    <property type="entry name" value="CMD-like"/>
</dbReference>
<dbReference type="EMBL" id="SJJZ01000001">
    <property type="protein sequence ID" value="TCC09784.1"/>
    <property type="molecule type" value="Genomic_DNA"/>
</dbReference>
<gene>
    <name evidence="2" type="ORF">E0H45_00060</name>
</gene>
<feature type="domain" description="Carboxymuconolactone decarboxylase-like" evidence="1">
    <location>
        <begin position="49"/>
        <end position="121"/>
    </location>
</feature>
<dbReference type="Pfam" id="PF02627">
    <property type="entry name" value="CMD"/>
    <property type="match status" value="1"/>
</dbReference>
<comment type="caution">
    <text evidence="2">The sequence shown here is derived from an EMBL/GenBank/DDBJ whole genome shotgun (WGS) entry which is preliminary data.</text>
</comment>
<dbReference type="AlphaFoldDB" id="A0A4R0HJ17"/>
<dbReference type="Gene3D" id="1.20.1290.10">
    <property type="entry name" value="AhpD-like"/>
    <property type="match status" value="1"/>
</dbReference>
<keyword evidence="3" id="KW-1185">Reference proteome</keyword>
<sequence length="184" mass="21225">MARVGMVHRRSLVVRLVEWGSRRKFRKVPDPVKVALHNRRVLLSTTLMEATAERWKALDPELKALSVMVASARIGCSWCMDFGYWEFHHKGVDPVKLRDVPRWRHSGVYTDLERAVMDYTEAMTATPPEVTDEQVERLRQDLSEEQLVELTAIAALENYRSRINAALGLTSQGYKEFCELRPVQ</sequence>
<dbReference type="GO" id="GO:0051920">
    <property type="term" value="F:peroxiredoxin activity"/>
    <property type="evidence" value="ECO:0007669"/>
    <property type="project" value="InterPro"/>
</dbReference>
<evidence type="ECO:0000313" key="3">
    <source>
        <dbReference type="Proteomes" id="UP000292346"/>
    </source>
</evidence>
<name>A0A4R0HJ17_9ACTN</name>
<dbReference type="PANTHER" id="PTHR34846:SF10">
    <property type="entry name" value="CYTOPLASMIC PROTEIN"/>
    <property type="match status" value="1"/>
</dbReference>
<proteinExistence type="predicted"/>
<dbReference type="InterPro" id="IPR029032">
    <property type="entry name" value="AhpD-like"/>
</dbReference>
<evidence type="ECO:0000313" key="2">
    <source>
        <dbReference type="EMBL" id="TCC09784.1"/>
    </source>
</evidence>
<dbReference type="OrthoDB" id="657225at2"/>
<dbReference type="RefSeq" id="WP_131334216.1">
    <property type="nucleotide sequence ID" value="NZ_SJJZ01000001.1"/>
</dbReference>
<dbReference type="SUPFAM" id="SSF69118">
    <property type="entry name" value="AhpD-like"/>
    <property type="match status" value="1"/>
</dbReference>